<dbReference type="OrthoDB" id="9972212at2759"/>
<dbReference type="PANTHER" id="PTHR31909">
    <property type="entry name" value="CHROMOSOME 20 ORF85 FAMILY MEMBER"/>
    <property type="match status" value="1"/>
</dbReference>
<sequence length="147" mass="16358">MRKSNSCAKSASYRFLLISRKHAYSADAPGGGGGGAKGKRAEAESSKCDTVTQDRIWKQAVGKEEMCLKNWNDNWGFLTEFDAKGNHKEPEPLPEKMSIFSDEVPNTNSGNYGSRVNSDVGATMQQLEFKFYSGKRRKKMGNDLVCY</sequence>
<dbReference type="Proteomes" id="UP000242188">
    <property type="component" value="Unassembled WGS sequence"/>
</dbReference>
<dbReference type="EMBL" id="NEDP02003184">
    <property type="protein sequence ID" value="OWF49284.1"/>
    <property type="molecule type" value="Genomic_DNA"/>
</dbReference>
<accession>A0A210QKJ9</accession>
<protein>
    <submittedName>
        <fullName evidence="2">Uncharacterized protein</fullName>
    </submittedName>
</protein>
<evidence type="ECO:0000313" key="3">
    <source>
        <dbReference type="Proteomes" id="UP000242188"/>
    </source>
</evidence>
<comment type="caution">
    <text evidence="2">The sequence shown here is derived from an EMBL/GenBank/DDBJ whole genome shotgun (WGS) entry which is preliminary data.</text>
</comment>
<feature type="region of interest" description="Disordered" evidence="1">
    <location>
        <begin position="27"/>
        <end position="48"/>
    </location>
</feature>
<proteinExistence type="predicted"/>
<reference evidence="2 3" key="1">
    <citation type="journal article" date="2017" name="Nat. Ecol. Evol.">
        <title>Scallop genome provides insights into evolution of bilaterian karyotype and development.</title>
        <authorList>
            <person name="Wang S."/>
            <person name="Zhang J."/>
            <person name="Jiao W."/>
            <person name="Li J."/>
            <person name="Xun X."/>
            <person name="Sun Y."/>
            <person name="Guo X."/>
            <person name="Huan P."/>
            <person name="Dong B."/>
            <person name="Zhang L."/>
            <person name="Hu X."/>
            <person name="Sun X."/>
            <person name="Wang J."/>
            <person name="Zhao C."/>
            <person name="Wang Y."/>
            <person name="Wang D."/>
            <person name="Huang X."/>
            <person name="Wang R."/>
            <person name="Lv J."/>
            <person name="Li Y."/>
            <person name="Zhang Z."/>
            <person name="Liu B."/>
            <person name="Lu W."/>
            <person name="Hui Y."/>
            <person name="Liang J."/>
            <person name="Zhou Z."/>
            <person name="Hou R."/>
            <person name="Li X."/>
            <person name="Liu Y."/>
            <person name="Li H."/>
            <person name="Ning X."/>
            <person name="Lin Y."/>
            <person name="Zhao L."/>
            <person name="Xing Q."/>
            <person name="Dou J."/>
            <person name="Li Y."/>
            <person name="Mao J."/>
            <person name="Guo H."/>
            <person name="Dou H."/>
            <person name="Li T."/>
            <person name="Mu C."/>
            <person name="Jiang W."/>
            <person name="Fu Q."/>
            <person name="Fu X."/>
            <person name="Miao Y."/>
            <person name="Liu J."/>
            <person name="Yu Q."/>
            <person name="Li R."/>
            <person name="Liao H."/>
            <person name="Li X."/>
            <person name="Kong Y."/>
            <person name="Jiang Z."/>
            <person name="Chourrout D."/>
            <person name="Li R."/>
            <person name="Bao Z."/>
        </authorList>
    </citation>
    <scope>NUCLEOTIDE SEQUENCE [LARGE SCALE GENOMIC DNA]</scope>
    <source>
        <strain evidence="2 3">PY_sf001</strain>
    </source>
</reference>
<dbReference type="PANTHER" id="PTHR31909:SF2">
    <property type="entry name" value="RIKEN CDNA 2410004P03 GENE"/>
    <property type="match status" value="1"/>
</dbReference>
<name>A0A210QKJ9_MIZYE</name>
<dbReference type="InterPro" id="IPR020339">
    <property type="entry name" value="C20orf85-like"/>
</dbReference>
<dbReference type="Pfam" id="PF14945">
    <property type="entry name" value="LLC1"/>
    <property type="match status" value="1"/>
</dbReference>
<evidence type="ECO:0000313" key="2">
    <source>
        <dbReference type="EMBL" id="OWF49284.1"/>
    </source>
</evidence>
<evidence type="ECO:0000256" key="1">
    <source>
        <dbReference type="SAM" id="MobiDB-lite"/>
    </source>
</evidence>
<dbReference type="AlphaFoldDB" id="A0A210QKJ9"/>
<keyword evidence="3" id="KW-1185">Reference proteome</keyword>
<organism evidence="2 3">
    <name type="scientific">Mizuhopecten yessoensis</name>
    <name type="common">Japanese scallop</name>
    <name type="synonym">Patinopecten yessoensis</name>
    <dbReference type="NCBI Taxonomy" id="6573"/>
    <lineage>
        <taxon>Eukaryota</taxon>
        <taxon>Metazoa</taxon>
        <taxon>Spiralia</taxon>
        <taxon>Lophotrochozoa</taxon>
        <taxon>Mollusca</taxon>
        <taxon>Bivalvia</taxon>
        <taxon>Autobranchia</taxon>
        <taxon>Pteriomorphia</taxon>
        <taxon>Pectinida</taxon>
        <taxon>Pectinoidea</taxon>
        <taxon>Pectinidae</taxon>
        <taxon>Mizuhopecten</taxon>
    </lineage>
</organism>
<gene>
    <name evidence="2" type="ORF">KP79_PYT23348</name>
</gene>